<feature type="compositionally biased region" description="Low complexity" evidence="6">
    <location>
        <begin position="298"/>
        <end position="320"/>
    </location>
</feature>
<dbReference type="Gene3D" id="3.90.640.10">
    <property type="entry name" value="Actin, Chain A, domain 4"/>
    <property type="match status" value="1"/>
</dbReference>
<dbReference type="GO" id="GO:0140662">
    <property type="term" value="F:ATP-dependent protein folding chaperone"/>
    <property type="evidence" value="ECO:0007669"/>
    <property type="project" value="InterPro"/>
</dbReference>
<dbReference type="PANTHER" id="PTHR42749:SF1">
    <property type="entry name" value="CELL SHAPE-DETERMINING PROTEIN MREB"/>
    <property type="match status" value="1"/>
</dbReference>
<evidence type="ECO:0000256" key="3">
    <source>
        <dbReference type="ARBA" id="ARBA00022840"/>
    </source>
</evidence>
<evidence type="ECO:0000313" key="7">
    <source>
        <dbReference type="EMBL" id="MBB4904763.1"/>
    </source>
</evidence>
<feature type="compositionally biased region" description="Pro residues" evidence="6">
    <location>
        <begin position="327"/>
        <end position="338"/>
    </location>
</feature>
<comment type="similarity">
    <text evidence="1">Belongs to the heat shock protein 70 family.</text>
</comment>
<evidence type="ECO:0000256" key="4">
    <source>
        <dbReference type="ARBA" id="ARBA00023016"/>
    </source>
</evidence>
<evidence type="ECO:0000256" key="5">
    <source>
        <dbReference type="ARBA" id="ARBA00023186"/>
    </source>
</evidence>
<evidence type="ECO:0000313" key="8">
    <source>
        <dbReference type="Proteomes" id="UP000520767"/>
    </source>
</evidence>
<evidence type="ECO:0000256" key="6">
    <source>
        <dbReference type="SAM" id="MobiDB-lite"/>
    </source>
</evidence>
<dbReference type="InterPro" id="IPR018181">
    <property type="entry name" value="Heat_shock_70_CS"/>
</dbReference>
<gene>
    <name evidence="7" type="ORF">FHR82_000973</name>
</gene>
<organism evidence="7 8">
    <name type="scientific">Actinophytocola algeriensis</name>
    <dbReference type="NCBI Taxonomy" id="1768010"/>
    <lineage>
        <taxon>Bacteria</taxon>
        <taxon>Bacillati</taxon>
        <taxon>Actinomycetota</taxon>
        <taxon>Actinomycetes</taxon>
        <taxon>Pseudonocardiales</taxon>
        <taxon>Pseudonocardiaceae</taxon>
    </lineage>
</organism>
<keyword evidence="2" id="KW-0547">Nucleotide-binding</keyword>
<dbReference type="Pfam" id="PF00012">
    <property type="entry name" value="HSP70"/>
    <property type="match status" value="1"/>
</dbReference>
<dbReference type="SUPFAM" id="SSF53067">
    <property type="entry name" value="Actin-like ATPase domain"/>
    <property type="match status" value="1"/>
</dbReference>
<keyword evidence="3" id="KW-0067">ATP-binding</keyword>
<evidence type="ECO:0000256" key="1">
    <source>
        <dbReference type="ARBA" id="ARBA00007381"/>
    </source>
</evidence>
<dbReference type="AlphaFoldDB" id="A0A7W7Q0T9"/>
<feature type="region of interest" description="Disordered" evidence="6">
    <location>
        <begin position="289"/>
        <end position="348"/>
    </location>
</feature>
<comment type="caution">
    <text evidence="7">The sequence shown here is derived from an EMBL/GenBank/DDBJ whole genome shotgun (WGS) entry which is preliminary data.</text>
</comment>
<proteinExistence type="inferred from homology"/>
<dbReference type="Proteomes" id="UP000520767">
    <property type="component" value="Unassembled WGS sequence"/>
</dbReference>
<dbReference type="PROSITE" id="PS01036">
    <property type="entry name" value="HSP70_3"/>
    <property type="match status" value="1"/>
</dbReference>
<dbReference type="InterPro" id="IPR043129">
    <property type="entry name" value="ATPase_NBD"/>
</dbReference>
<keyword evidence="4" id="KW-0346">Stress response</keyword>
<keyword evidence="5" id="KW-0143">Chaperone</keyword>
<evidence type="ECO:0000256" key="2">
    <source>
        <dbReference type="ARBA" id="ARBA00022741"/>
    </source>
</evidence>
<dbReference type="PANTHER" id="PTHR42749">
    <property type="entry name" value="CELL SHAPE-DETERMINING PROTEIN MREB"/>
    <property type="match status" value="1"/>
</dbReference>
<keyword evidence="8" id="KW-1185">Reference proteome</keyword>
<dbReference type="RefSeq" id="WP_184808973.1">
    <property type="nucleotide sequence ID" value="NZ_JACHJQ010000001.1"/>
</dbReference>
<dbReference type="EMBL" id="JACHJQ010000001">
    <property type="protein sequence ID" value="MBB4904763.1"/>
    <property type="molecule type" value="Genomic_DNA"/>
</dbReference>
<evidence type="ECO:0008006" key="9">
    <source>
        <dbReference type="Google" id="ProtNLM"/>
    </source>
</evidence>
<dbReference type="Gene3D" id="3.30.420.40">
    <property type="match status" value="2"/>
</dbReference>
<dbReference type="GO" id="GO:0005524">
    <property type="term" value="F:ATP binding"/>
    <property type="evidence" value="ECO:0007669"/>
    <property type="project" value="UniProtKB-KW"/>
</dbReference>
<dbReference type="InterPro" id="IPR013126">
    <property type="entry name" value="Hsp_70_fam"/>
</dbReference>
<sequence length="703" mass="72560">MTLVIDFGTVNTVAMLDGRLVTVDGAPWLPSVVHDGVVGADAAALAHGQAARDLKERLDPDEVRALFARVLDAARDQGGVVGAIVVTHPAGWPPERVEVLVSAAGPMARAVPEPVAVAAVHGDETVLVVDAGGGPWQVTAVRGQDVLASSALPFGGNDVDRLIVERVRPSLRSVTADGALLESARTGKELLSRHDSAEIVLPDHRAVRLDRAEFERLVSADVDRLAALVSEVGGPVSAGRVLLVGGSSRMPLLARRIGEVTGLPVTTDPEPETAVVRGAHVLTRPAALEDPLAPPPQLAAGPGAASPPFSGPPFAAGQRPDPMDDPLAPPGPPAPPPSSAGNEPGGRTTATAFEASVRPAATTVPRRRPLALVILLLLVAAAAVVFGGERPVGGNPVAAGGPPPLPEAPVPPAVDGNEVINGEVATFTSGALGVAAEYRHPAGNTFEVTVTGIETAVTAPQPYLEAPDGFRWLVLRLHVVNTEGPDFPHDPMENVAVLDDRGQWLRQPYGYGQIACAEGAPPATRIPAEGEVDVCGVVSVPEATPVAAVLFGVRSPEAQAPLRFPVDVPAVRDRAAPTRVVGTAGGPAVTVDGLRARVDLVLTPSGYLGTQVPAPGHRFVVVRAAITATGQRHVTVLLRDDRGALLSGIVEVATGCPPLPATLAPEEPVYGCHVFEVAVDTPVTGVTFLGRRPDATRWPTWRA</sequence>
<name>A0A7W7Q0T9_9PSEU</name>
<accession>A0A7W7Q0T9</accession>
<reference evidence="7 8" key="1">
    <citation type="submission" date="2020-08" db="EMBL/GenBank/DDBJ databases">
        <title>Genomic Encyclopedia of Type Strains, Phase III (KMG-III): the genomes of soil and plant-associated and newly described type strains.</title>
        <authorList>
            <person name="Whitman W."/>
        </authorList>
    </citation>
    <scope>NUCLEOTIDE SEQUENCE [LARGE SCALE GENOMIC DNA]</scope>
    <source>
        <strain evidence="7 8">CECT 8960</strain>
    </source>
</reference>
<protein>
    <recommendedName>
        <fullName evidence="9">Hsp70 protein</fullName>
    </recommendedName>
</protein>